<keyword evidence="2" id="KW-1185">Reference proteome</keyword>
<dbReference type="Proteomes" id="UP001600888">
    <property type="component" value="Unassembled WGS sequence"/>
</dbReference>
<protein>
    <submittedName>
        <fullName evidence="1">Uncharacterized protein</fullName>
    </submittedName>
</protein>
<name>A0ABR4F0S3_9PEZI</name>
<accession>A0ABR4F0S3</accession>
<organism evidence="1 2">
    <name type="scientific">Diaporthe vaccinii</name>
    <dbReference type="NCBI Taxonomy" id="105482"/>
    <lineage>
        <taxon>Eukaryota</taxon>
        <taxon>Fungi</taxon>
        <taxon>Dikarya</taxon>
        <taxon>Ascomycota</taxon>
        <taxon>Pezizomycotina</taxon>
        <taxon>Sordariomycetes</taxon>
        <taxon>Sordariomycetidae</taxon>
        <taxon>Diaporthales</taxon>
        <taxon>Diaporthaceae</taxon>
        <taxon>Diaporthe</taxon>
        <taxon>Diaporthe eres species complex</taxon>
    </lineage>
</organism>
<gene>
    <name evidence="1" type="ORF">FJTKL_04339</name>
</gene>
<reference evidence="1 2" key="1">
    <citation type="submission" date="2024-03" db="EMBL/GenBank/DDBJ databases">
        <title>A high-quality draft genome sequence of Diaporthe vaccinii, a causative agent of upright dieback and viscid rot disease in cranberry plants.</title>
        <authorList>
            <person name="Sarrasin M."/>
            <person name="Lang B.F."/>
            <person name="Burger G."/>
        </authorList>
    </citation>
    <scope>NUCLEOTIDE SEQUENCE [LARGE SCALE GENOMIC DNA]</scope>
    <source>
        <strain evidence="1 2">IS7</strain>
    </source>
</reference>
<proteinExistence type="predicted"/>
<evidence type="ECO:0000313" key="1">
    <source>
        <dbReference type="EMBL" id="KAL2288283.1"/>
    </source>
</evidence>
<comment type="caution">
    <text evidence="1">The sequence shown here is derived from an EMBL/GenBank/DDBJ whole genome shotgun (WGS) entry which is preliminary data.</text>
</comment>
<sequence length="186" mass="21370">MRRRMVQKQKRSQLEMAHTQHRGGVWWNRPPRVWIWLQHGFLFCVHIRRTGQRSKWFTVDGIYTYGTQMIPREGILNVFAKKSRTHTTARSNAAAYILVGAGGNGRGRIWELKLSEEGRAYLNARCATLGNRARASFAVPAELVRETNTVKSKQKRIPTNCDIYPLSARDSDIIFSRPELEANCTP</sequence>
<evidence type="ECO:0000313" key="2">
    <source>
        <dbReference type="Proteomes" id="UP001600888"/>
    </source>
</evidence>
<dbReference type="EMBL" id="JBAWTH010000017">
    <property type="protein sequence ID" value="KAL2288283.1"/>
    <property type="molecule type" value="Genomic_DNA"/>
</dbReference>